<proteinExistence type="predicted"/>
<reference evidence="1" key="1">
    <citation type="submission" date="2014-11" db="EMBL/GenBank/DDBJ databases">
        <authorList>
            <person name="Amaro Gonzalez C."/>
        </authorList>
    </citation>
    <scope>NUCLEOTIDE SEQUENCE</scope>
</reference>
<sequence>MLPKRKAKQGKWSSF</sequence>
<evidence type="ECO:0000313" key="1">
    <source>
        <dbReference type="EMBL" id="JAH27841.1"/>
    </source>
</evidence>
<accession>A0A0E9RFE0</accession>
<protein>
    <submittedName>
        <fullName evidence="1">Uncharacterized protein</fullName>
    </submittedName>
</protein>
<reference evidence="1" key="2">
    <citation type="journal article" date="2015" name="Fish Shellfish Immunol.">
        <title>Early steps in the European eel (Anguilla anguilla)-Vibrio vulnificus interaction in the gills: Role of the RtxA13 toxin.</title>
        <authorList>
            <person name="Callol A."/>
            <person name="Pajuelo D."/>
            <person name="Ebbesson L."/>
            <person name="Teles M."/>
            <person name="MacKenzie S."/>
            <person name="Amaro C."/>
        </authorList>
    </citation>
    <scope>NUCLEOTIDE SEQUENCE</scope>
</reference>
<organism evidence="1">
    <name type="scientific">Anguilla anguilla</name>
    <name type="common">European freshwater eel</name>
    <name type="synonym">Muraena anguilla</name>
    <dbReference type="NCBI Taxonomy" id="7936"/>
    <lineage>
        <taxon>Eukaryota</taxon>
        <taxon>Metazoa</taxon>
        <taxon>Chordata</taxon>
        <taxon>Craniata</taxon>
        <taxon>Vertebrata</taxon>
        <taxon>Euteleostomi</taxon>
        <taxon>Actinopterygii</taxon>
        <taxon>Neopterygii</taxon>
        <taxon>Teleostei</taxon>
        <taxon>Anguilliformes</taxon>
        <taxon>Anguillidae</taxon>
        <taxon>Anguilla</taxon>
    </lineage>
</organism>
<dbReference type="EMBL" id="GBXM01080736">
    <property type="protein sequence ID" value="JAH27841.1"/>
    <property type="molecule type" value="Transcribed_RNA"/>
</dbReference>
<name>A0A0E9RFE0_ANGAN</name>